<accession>A0AAD7XZL3</accession>
<evidence type="ECO:0000259" key="6">
    <source>
        <dbReference type="PROSITE" id="PS51299"/>
    </source>
</evidence>
<dbReference type="EMBL" id="JARTCD010000043">
    <property type="protein sequence ID" value="KAJ8656017.1"/>
    <property type="molecule type" value="Genomic_DNA"/>
</dbReference>
<name>A0AAD7XZL3_9FUNG</name>
<feature type="compositionally biased region" description="Low complexity" evidence="5">
    <location>
        <begin position="261"/>
        <end position="278"/>
    </location>
</feature>
<feature type="compositionally biased region" description="Low complexity" evidence="5">
    <location>
        <begin position="72"/>
        <end position="89"/>
    </location>
</feature>
<dbReference type="Proteomes" id="UP001234581">
    <property type="component" value="Unassembled WGS sequence"/>
</dbReference>
<feature type="region of interest" description="Disordered" evidence="5">
    <location>
        <begin position="222"/>
        <end position="300"/>
    </location>
</feature>
<evidence type="ECO:0000256" key="1">
    <source>
        <dbReference type="ARBA" id="ARBA00007247"/>
    </source>
</evidence>
<protein>
    <recommendedName>
        <fullName evidence="6">HTH APSES-type domain-containing protein</fullName>
    </recommendedName>
</protein>
<evidence type="ECO:0000256" key="4">
    <source>
        <dbReference type="ARBA" id="ARBA00023163"/>
    </source>
</evidence>
<comment type="caution">
    <text evidence="7">The sequence shown here is derived from an EMBL/GenBank/DDBJ whole genome shotgun (WGS) entry which is preliminary data.</text>
</comment>
<dbReference type="SUPFAM" id="SSF54616">
    <property type="entry name" value="DNA-binding domain of Mlu1-box binding protein MBP1"/>
    <property type="match status" value="1"/>
</dbReference>
<dbReference type="PROSITE" id="PS51299">
    <property type="entry name" value="HTH_APSES"/>
    <property type="match status" value="1"/>
</dbReference>
<proteinExistence type="inferred from homology"/>
<keyword evidence="2" id="KW-0805">Transcription regulation</keyword>
<feature type="compositionally biased region" description="Polar residues" evidence="5">
    <location>
        <begin position="22"/>
        <end position="42"/>
    </location>
</feature>
<comment type="similarity">
    <text evidence="1">Belongs to the EFG1/PHD1/stuA family.</text>
</comment>
<reference evidence="7 8" key="1">
    <citation type="submission" date="2023-03" db="EMBL/GenBank/DDBJ databases">
        <title>Genome sequence of Lichtheimia ornata CBS 291.66.</title>
        <authorList>
            <person name="Mohabir J.T."/>
            <person name="Shea T.P."/>
            <person name="Kurbessoian T."/>
            <person name="Berby B."/>
            <person name="Fontaine J."/>
            <person name="Livny J."/>
            <person name="Gnirke A."/>
            <person name="Stajich J.E."/>
            <person name="Cuomo C.A."/>
        </authorList>
    </citation>
    <scope>NUCLEOTIDE SEQUENCE [LARGE SCALE GENOMIC DNA]</scope>
    <source>
        <strain evidence="7">CBS 291.66</strain>
    </source>
</reference>
<feature type="compositionally biased region" description="Low complexity" evidence="5">
    <location>
        <begin position="286"/>
        <end position="300"/>
    </location>
</feature>
<dbReference type="GO" id="GO:0045944">
    <property type="term" value="P:positive regulation of transcription by RNA polymerase II"/>
    <property type="evidence" value="ECO:0007669"/>
    <property type="project" value="TreeGrafter"/>
</dbReference>
<dbReference type="GO" id="GO:0003700">
    <property type="term" value="F:DNA-binding transcription factor activity"/>
    <property type="evidence" value="ECO:0007669"/>
    <property type="project" value="TreeGrafter"/>
</dbReference>
<sequence>MSHPAPPAPPPPFPFDDKQPPTHQQSHFVPTTNITAIPTTEQLPPPSHSSPYFYYPSSSTSWPSATAIAHEQQQPQPQQDQSPQHQQHPLSTTPQDHLTRPKLTTSIWEDQNTICYQVDARGICVARRQDNDMVNGTKLLNVTGISRGKRDGILKNERGRVVVKVGAMHLKGVWITFARAKALASQFNIDKVLHPLFEDDPTLFFGHQPPFSSSFCPPPPVPAAPFYLASQQQQQQQQHQHHQHQPTTTTTTYHQQHHPQHSSNETSTISTTTTMTTSPEHHMPVYSNNSSTYSHTTQQQQPSDECWDLQQLVLGNSSILSDSAPGTPDVTNMFPPHDVSAAISSPATTMAPYHYSFASMMTLPSSQHQHRDDLDELYRFHPH</sequence>
<feature type="region of interest" description="Disordered" evidence="5">
    <location>
        <begin position="1"/>
        <end position="100"/>
    </location>
</feature>
<dbReference type="AlphaFoldDB" id="A0AAD7XZL3"/>
<evidence type="ECO:0000313" key="8">
    <source>
        <dbReference type="Proteomes" id="UP001234581"/>
    </source>
</evidence>
<gene>
    <name evidence="7" type="ORF">O0I10_008239</name>
</gene>
<feature type="compositionally biased region" description="Low complexity" evidence="5">
    <location>
        <begin position="49"/>
        <end position="64"/>
    </location>
</feature>
<feature type="compositionally biased region" description="Low complexity" evidence="5">
    <location>
        <begin position="245"/>
        <end position="254"/>
    </location>
</feature>
<evidence type="ECO:0000313" key="7">
    <source>
        <dbReference type="EMBL" id="KAJ8656017.1"/>
    </source>
</evidence>
<feature type="domain" description="HTH APSES-type" evidence="6">
    <location>
        <begin position="102"/>
        <end position="208"/>
    </location>
</feature>
<evidence type="ECO:0000256" key="5">
    <source>
        <dbReference type="SAM" id="MobiDB-lite"/>
    </source>
</evidence>
<keyword evidence="8" id="KW-1185">Reference proteome</keyword>
<evidence type="ECO:0000256" key="3">
    <source>
        <dbReference type="ARBA" id="ARBA00023125"/>
    </source>
</evidence>
<dbReference type="InterPro" id="IPR029790">
    <property type="entry name" value="EFG1/Phd1/StuA"/>
</dbReference>
<evidence type="ECO:0000256" key="2">
    <source>
        <dbReference type="ARBA" id="ARBA00023015"/>
    </source>
</evidence>
<dbReference type="GO" id="GO:0043565">
    <property type="term" value="F:sequence-specific DNA binding"/>
    <property type="evidence" value="ECO:0007669"/>
    <property type="project" value="TreeGrafter"/>
</dbReference>
<dbReference type="RefSeq" id="XP_058340930.1">
    <property type="nucleotide sequence ID" value="XM_058488245.1"/>
</dbReference>
<dbReference type="InterPro" id="IPR036887">
    <property type="entry name" value="HTH_APSES_sf"/>
</dbReference>
<dbReference type="InterPro" id="IPR003163">
    <property type="entry name" value="Tscrpt_reg_HTH_APSES-type"/>
</dbReference>
<keyword evidence="3" id="KW-0238">DNA-binding</keyword>
<feature type="compositionally biased region" description="Pro residues" evidence="5">
    <location>
        <begin position="1"/>
        <end position="14"/>
    </location>
</feature>
<organism evidence="7 8">
    <name type="scientific">Lichtheimia ornata</name>
    <dbReference type="NCBI Taxonomy" id="688661"/>
    <lineage>
        <taxon>Eukaryota</taxon>
        <taxon>Fungi</taxon>
        <taxon>Fungi incertae sedis</taxon>
        <taxon>Mucoromycota</taxon>
        <taxon>Mucoromycotina</taxon>
        <taxon>Mucoromycetes</taxon>
        <taxon>Mucorales</taxon>
        <taxon>Lichtheimiaceae</taxon>
        <taxon>Lichtheimia</taxon>
    </lineage>
</organism>
<dbReference type="Gene3D" id="3.10.260.10">
    <property type="entry name" value="Transcription regulator HTH, APSES-type DNA-binding domain"/>
    <property type="match status" value="1"/>
</dbReference>
<dbReference type="GO" id="GO:0005634">
    <property type="term" value="C:nucleus"/>
    <property type="evidence" value="ECO:0007669"/>
    <property type="project" value="TreeGrafter"/>
</dbReference>
<feature type="compositionally biased region" description="Polar residues" evidence="5">
    <location>
        <begin position="90"/>
        <end position="100"/>
    </location>
</feature>
<dbReference type="GeneID" id="83215646"/>
<dbReference type="PANTHER" id="PTHR47792:SF1">
    <property type="entry name" value="PROTEIN SOK2-RELATED"/>
    <property type="match status" value="1"/>
</dbReference>
<keyword evidence="4" id="KW-0804">Transcription</keyword>
<dbReference type="InterPro" id="IPR018004">
    <property type="entry name" value="KilA/APSES_HTH"/>
</dbReference>
<dbReference type="PANTHER" id="PTHR47792">
    <property type="entry name" value="PROTEIN SOK2-RELATED"/>
    <property type="match status" value="1"/>
</dbReference>
<dbReference type="SMART" id="SM01252">
    <property type="entry name" value="KilA-N"/>
    <property type="match status" value="1"/>
</dbReference>